<dbReference type="Pfam" id="PF00535">
    <property type="entry name" value="Glycos_transf_2"/>
    <property type="match status" value="1"/>
</dbReference>
<dbReference type="STRING" id="1921803.NIES593_20580"/>
<evidence type="ECO:0000256" key="1">
    <source>
        <dbReference type="SAM" id="Phobius"/>
    </source>
</evidence>
<sequence length="333" mass="38165">MSTQERSHQTKFHQKRKLVVVIPSFNDWEPLEKLLLLIDEIILAQAIEIEILIVDDYSTQPIPESLTCQQYRQIREVNVLRLRRNLGHQRAIAIGLSYLYNNINCDLVVVMDGDGEDSPLAINHLLSVSDDTGNNKIIFARRSKRSEGNTFKFFYWIYKNVYRLLIGREINVGNFSLLPASLLKNVVAISEIWNHYSSGIYRSRLPYIEVDIPRARRLAGKPKMNLVSLVTHGLSSIAVYGDVVGTRILLSIIVLLILFLIVLCLVFLVKLLTEWAIPGWATYVSGLLVISFLQLVILGTVFSMIILSTRNNLGFIPMRDYKYYVEEFFQLKS</sequence>
<keyword evidence="1" id="KW-0812">Transmembrane</keyword>
<protein>
    <submittedName>
        <fullName evidence="3">Glycosyl transferase</fullName>
    </submittedName>
</protein>
<dbReference type="InterPro" id="IPR050256">
    <property type="entry name" value="Glycosyltransferase_2"/>
</dbReference>
<evidence type="ECO:0000313" key="4">
    <source>
        <dbReference type="Proteomes" id="UP000186868"/>
    </source>
</evidence>
<dbReference type="GO" id="GO:0016740">
    <property type="term" value="F:transferase activity"/>
    <property type="evidence" value="ECO:0007669"/>
    <property type="project" value="UniProtKB-KW"/>
</dbReference>
<dbReference type="AlphaFoldDB" id="A0A1U7H8Q6"/>
<gene>
    <name evidence="3" type="ORF">NIES593_20580</name>
</gene>
<evidence type="ECO:0000259" key="2">
    <source>
        <dbReference type="Pfam" id="PF00535"/>
    </source>
</evidence>
<dbReference type="GO" id="GO:0005886">
    <property type="term" value="C:plasma membrane"/>
    <property type="evidence" value="ECO:0007669"/>
    <property type="project" value="TreeGrafter"/>
</dbReference>
<dbReference type="EMBL" id="MRCB01000038">
    <property type="protein sequence ID" value="OKH19692.1"/>
    <property type="molecule type" value="Genomic_DNA"/>
</dbReference>
<keyword evidence="4" id="KW-1185">Reference proteome</keyword>
<dbReference type="PANTHER" id="PTHR48090:SF8">
    <property type="entry name" value="GLYCOSYLTRANSFERASE CSBB-RELATED"/>
    <property type="match status" value="1"/>
</dbReference>
<dbReference type="SUPFAM" id="SSF53448">
    <property type="entry name" value="Nucleotide-diphospho-sugar transferases"/>
    <property type="match status" value="1"/>
</dbReference>
<reference evidence="3 4" key="1">
    <citation type="submission" date="2016-11" db="EMBL/GenBank/DDBJ databases">
        <title>Draft Genome Sequences of Nine Cyanobacterial Strains from Diverse Habitats.</title>
        <authorList>
            <person name="Zhu T."/>
            <person name="Hou S."/>
            <person name="Lu X."/>
            <person name="Hess W.R."/>
        </authorList>
    </citation>
    <scope>NUCLEOTIDE SEQUENCE [LARGE SCALE GENOMIC DNA]</scope>
    <source>
        <strain evidence="3 4">NIES-593</strain>
    </source>
</reference>
<dbReference type="Proteomes" id="UP000186868">
    <property type="component" value="Unassembled WGS sequence"/>
</dbReference>
<dbReference type="InterPro" id="IPR029044">
    <property type="entry name" value="Nucleotide-diphossugar_trans"/>
</dbReference>
<keyword evidence="3" id="KW-0808">Transferase</keyword>
<evidence type="ECO:0000313" key="3">
    <source>
        <dbReference type="EMBL" id="OKH19692.1"/>
    </source>
</evidence>
<comment type="caution">
    <text evidence="3">The sequence shown here is derived from an EMBL/GenBank/DDBJ whole genome shotgun (WGS) entry which is preliminary data.</text>
</comment>
<proteinExistence type="predicted"/>
<dbReference type="InterPro" id="IPR001173">
    <property type="entry name" value="Glyco_trans_2-like"/>
</dbReference>
<dbReference type="Gene3D" id="3.90.550.10">
    <property type="entry name" value="Spore Coat Polysaccharide Biosynthesis Protein SpsA, Chain A"/>
    <property type="match status" value="1"/>
</dbReference>
<feature type="transmembrane region" description="Helical" evidence="1">
    <location>
        <begin position="247"/>
        <end position="268"/>
    </location>
</feature>
<dbReference type="PANTHER" id="PTHR48090">
    <property type="entry name" value="UNDECAPRENYL-PHOSPHATE 4-DEOXY-4-FORMAMIDO-L-ARABINOSE TRANSFERASE-RELATED"/>
    <property type="match status" value="1"/>
</dbReference>
<accession>A0A1U7H8Q6</accession>
<name>A0A1U7H8Q6_9CYAN</name>
<feature type="domain" description="Glycosyltransferase 2-like" evidence="2">
    <location>
        <begin position="20"/>
        <end position="156"/>
    </location>
</feature>
<feature type="transmembrane region" description="Helical" evidence="1">
    <location>
        <begin position="280"/>
        <end position="307"/>
    </location>
</feature>
<organism evidence="3 4">
    <name type="scientific">Hydrococcus rivularis NIES-593</name>
    <dbReference type="NCBI Taxonomy" id="1921803"/>
    <lineage>
        <taxon>Bacteria</taxon>
        <taxon>Bacillati</taxon>
        <taxon>Cyanobacteriota</taxon>
        <taxon>Cyanophyceae</taxon>
        <taxon>Pleurocapsales</taxon>
        <taxon>Hydrococcaceae</taxon>
        <taxon>Hydrococcus</taxon>
    </lineage>
</organism>
<keyword evidence="1" id="KW-1133">Transmembrane helix</keyword>
<keyword evidence="1" id="KW-0472">Membrane</keyword>